<dbReference type="EMBL" id="CP033896">
    <property type="protein sequence ID" value="AZA14524.1"/>
    <property type="molecule type" value="Genomic_DNA"/>
</dbReference>
<evidence type="ECO:0000313" key="2">
    <source>
        <dbReference type="Proteomes" id="UP000269019"/>
    </source>
</evidence>
<dbReference type="AlphaFoldDB" id="A0A3G6JEF5"/>
<reference evidence="1 2" key="1">
    <citation type="submission" date="2018-11" db="EMBL/GenBank/DDBJ databases">
        <authorList>
            <person name="Kleinhagauer T."/>
            <person name="Glaeser S.P."/>
            <person name="Spergser J."/>
            <person name="Ruckert C."/>
            <person name="Kaempfer P."/>
            <person name="Busse H.-J."/>
        </authorList>
    </citation>
    <scope>NUCLEOTIDE SEQUENCE [LARGE SCALE GENOMIC DNA]</scope>
    <source>
        <strain evidence="1 2">200CH</strain>
    </source>
</reference>
<name>A0A3G6JEF5_9CORY</name>
<organism evidence="1 2">
    <name type="scientific">Corynebacterium choanae</name>
    <dbReference type="NCBI Taxonomy" id="1862358"/>
    <lineage>
        <taxon>Bacteria</taxon>
        <taxon>Bacillati</taxon>
        <taxon>Actinomycetota</taxon>
        <taxon>Actinomycetes</taxon>
        <taxon>Mycobacteriales</taxon>
        <taxon>Corynebacteriaceae</taxon>
        <taxon>Corynebacterium</taxon>
    </lineage>
</organism>
<evidence type="ECO:0000313" key="1">
    <source>
        <dbReference type="EMBL" id="AZA14524.1"/>
    </source>
</evidence>
<accession>A0A3G6JEF5</accession>
<proteinExistence type="predicted"/>
<gene>
    <name evidence="1" type="ORF">CCHOA_10725</name>
</gene>
<dbReference type="Proteomes" id="UP000269019">
    <property type="component" value="Chromosome"/>
</dbReference>
<dbReference type="KEGG" id="ccho:CCHOA_10725"/>
<protein>
    <submittedName>
        <fullName evidence="1">Uncharacterized protein</fullName>
    </submittedName>
</protein>
<sequence>MQALEPIIIQINTVLGTLINAGSSMVSTFSVGLNLF</sequence>
<keyword evidence="2" id="KW-1185">Reference proteome</keyword>